<evidence type="ECO:0000313" key="3">
    <source>
        <dbReference type="EMBL" id="GLW70059.1"/>
    </source>
</evidence>
<dbReference type="InterPro" id="IPR013099">
    <property type="entry name" value="K_chnl_dom"/>
</dbReference>
<sequence>MKDLVRTYVGLLAGPVVLLVAYFTVPVGWFGPHHPRISWTAFGVLLAVLGAGVLREVRMQVLGQSRHPVPRILVLLCGALVVFSTAYLAMSKEPGELDGLVTKVDALYFTVITMATVGYGDIHPAGQAARIVVMIQLLYTVVFLTTGVTALTRQVKTRAVQRARHREQRDDRR</sequence>
<name>A0A9W6Q7M8_9ACTN</name>
<dbReference type="RefSeq" id="WP_285735905.1">
    <property type="nucleotide sequence ID" value="NZ_BSSA01000006.1"/>
</dbReference>
<dbReference type="EMBL" id="BSSA01000006">
    <property type="protein sequence ID" value="GLW70059.1"/>
    <property type="molecule type" value="Genomic_DNA"/>
</dbReference>
<dbReference type="AlphaFoldDB" id="A0A9W6Q7M8"/>
<accession>A0A9W6Q7M8</accession>
<dbReference type="InterPro" id="IPR050721">
    <property type="entry name" value="Trk_Ktr_HKT_K-transport"/>
</dbReference>
<dbReference type="PANTHER" id="PTHR43833">
    <property type="entry name" value="POTASSIUM CHANNEL PROTEIN 2-RELATED-RELATED"/>
    <property type="match status" value="1"/>
</dbReference>
<reference evidence="3" key="1">
    <citation type="submission" date="2023-02" db="EMBL/GenBank/DDBJ databases">
        <title>Kitasatospora phosalacinea NBRC 14627.</title>
        <authorList>
            <person name="Ichikawa N."/>
            <person name="Sato H."/>
            <person name="Tonouchi N."/>
        </authorList>
    </citation>
    <scope>NUCLEOTIDE SEQUENCE</scope>
    <source>
        <strain evidence="3">NBRC 14627</strain>
    </source>
</reference>
<feature type="transmembrane region" description="Helical" evidence="1">
    <location>
        <begin position="7"/>
        <end position="25"/>
    </location>
</feature>
<organism evidence="3 4">
    <name type="scientific">Kitasatospora phosalacinea</name>
    <dbReference type="NCBI Taxonomy" id="2065"/>
    <lineage>
        <taxon>Bacteria</taxon>
        <taxon>Bacillati</taxon>
        <taxon>Actinomycetota</taxon>
        <taxon>Actinomycetes</taxon>
        <taxon>Kitasatosporales</taxon>
        <taxon>Streptomycetaceae</taxon>
        <taxon>Kitasatospora</taxon>
    </lineage>
</organism>
<proteinExistence type="predicted"/>
<evidence type="ECO:0000259" key="2">
    <source>
        <dbReference type="Pfam" id="PF07885"/>
    </source>
</evidence>
<comment type="caution">
    <text evidence="3">The sequence shown here is derived from an EMBL/GenBank/DDBJ whole genome shotgun (WGS) entry which is preliminary data.</text>
</comment>
<protein>
    <submittedName>
        <fullName evidence="3">Membrane protein</fullName>
    </submittedName>
</protein>
<keyword evidence="1" id="KW-0812">Transmembrane</keyword>
<feature type="transmembrane region" description="Helical" evidence="1">
    <location>
        <begin position="69"/>
        <end position="90"/>
    </location>
</feature>
<dbReference type="Pfam" id="PF07885">
    <property type="entry name" value="Ion_trans_2"/>
    <property type="match status" value="1"/>
</dbReference>
<feature type="transmembrane region" description="Helical" evidence="1">
    <location>
        <begin position="37"/>
        <end position="57"/>
    </location>
</feature>
<keyword evidence="1" id="KW-0472">Membrane</keyword>
<dbReference type="Proteomes" id="UP001165041">
    <property type="component" value="Unassembled WGS sequence"/>
</dbReference>
<evidence type="ECO:0000313" key="4">
    <source>
        <dbReference type="Proteomes" id="UP001165041"/>
    </source>
</evidence>
<keyword evidence="1" id="KW-1133">Transmembrane helix</keyword>
<dbReference type="Gene3D" id="1.10.287.70">
    <property type="match status" value="1"/>
</dbReference>
<dbReference type="SUPFAM" id="SSF81324">
    <property type="entry name" value="Voltage-gated potassium channels"/>
    <property type="match status" value="1"/>
</dbReference>
<feature type="transmembrane region" description="Helical" evidence="1">
    <location>
        <begin position="131"/>
        <end position="152"/>
    </location>
</feature>
<feature type="domain" description="Potassium channel" evidence="2">
    <location>
        <begin position="78"/>
        <end position="155"/>
    </location>
</feature>
<evidence type="ECO:0000256" key="1">
    <source>
        <dbReference type="SAM" id="Phobius"/>
    </source>
</evidence>
<gene>
    <name evidence="3" type="ORF">Kpho02_23580</name>
</gene>
<dbReference type="PANTHER" id="PTHR43833:SF9">
    <property type="entry name" value="POTASSIUM CHANNEL PROTEIN YUGO-RELATED"/>
    <property type="match status" value="1"/>
</dbReference>